<keyword evidence="5" id="KW-1185">Reference proteome</keyword>
<dbReference type="GO" id="GO:0005840">
    <property type="term" value="C:ribosome"/>
    <property type="evidence" value="ECO:0007669"/>
    <property type="project" value="UniProtKB-KW"/>
</dbReference>
<evidence type="ECO:0000256" key="3">
    <source>
        <dbReference type="ARBA" id="ARBA00023274"/>
    </source>
</evidence>
<accession>A0ABQ9U167</accession>
<keyword evidence="3" id="KW-0687">Ribonucleoprotein</keyword>
<dbReference type="InterPro" id="IPR001515">
    <property type="entry name" value="Ribosomal_eL32"/>
</dbReference>
<proteinExistence type="inferred from homology"/>
<dbReference type="InterPro" id="IPR036351">
    <property type="entry name" value="Ribosomal_eL32_sf"/>
</dbReference>
<reference evidence="4 5" key="1">
    <citation type="submission" date="2023-05" db="EMBL/GenBank/DDBJ databases">
        <title>B98-5 Cell Line De Novo Hybrid Assembly: An Optical Mapping Approach.</title>
        <authorList>
            <person name="Kananen K."/>
            <person name="Auerbach J.A."/>
            <person name="Kautto E."/>
            <person name="Blachly J.S."/>
        </authorList>
    </citation>
    <scope>NUCLEOTIDE SEQUENCE [LARGE SCALE GENOMIC DNA]</scope>
    <source>
        <strain evidence="4">B95-8</strain>
        <tissue evidence="4">Cell line</tissue>
    </source>
</reference>
<comment type="similarity">
    <text evidence="1">Belongs to the eukaryotic ribosomal protein eL32 family.</text>
</comment>
<comment type="caution">
    <text evidence="4">The sequence shown here is derived from an EMBL/GenBank/DDBJ whole genome shotgun (WGS) entry which is preliminary data.</text>
</comment>
<dbReference type="EMBL" id="JASSZA010000016">
    <property type="protein sequence ID" value="KAK2090798.1"/>
    <property type="molecule type" value="Genomic_DNA"/>
</dbReference>
<evidence type="ECO:0000313" key="5">
    <source>
        <dbReference type="Proteomes" id="UP001266305"/>
    </source>
</evidence>
<keyword evidence="2 4" id="KW-0689">Ribosomal protein</keyword>
<sequence>MIKQHMLASGFRKFLGRNVKELEVLLMCNKSSYAEITHDVSSKNLKAIMERAAQLAIRFTNCNARLCSEKNE</sequence>
<dbReference type="SMART" id="SM01393">
    <property type="entry name" value="Ribosomal_L32e"/>
    <property type="match status" value="1"/>
</dbReference>
<evidence type="ECO:0000256" key="2">
    <source>
        <dbReference type="ARBA" id="ARBA00022980"/>
    </source>
</evidence>
<dbReference type="PANTHER" id="PTHR23413:SF6">
    <property type="entry name" value="LARGE RIBOSOMAL SUBUNIT PROTEIN EL32"/>
    <property type="match status" value="1"/>
</dbReference>
<protein>
    <submittedName>
        <fullName evidence="4">60S ribosomal protein L32</fullName>
    </submittedName>
</protein>
<organism evidence="4 5">
    <name type="scientific">Saguinus oedipus</name>
    <name type="common">Cotton-top tamarin</name>
    <name type="synonym">Oedipomidas oedipus</name>
    <dbReference type="NCBI Taxonomy" id="9490"/>
    <lineage>
        <taxon>Eukaryota</taxon>
        <taxon>Metazoa</taxon>
        <taxon>Chordata</taxon>
        <taxon>Craniata</taxon>
        <taxon>Vertebrata</taxon>
        <taxon>Euteleostomi</taxon>
        <taxon>Mammalia</taxon>
        <taxon>Eutheria</taxon>
        <taxon>Euarchontoglires</taxon>
        <taxon>Primates</taxon>
        <taxon>Haplorrhini</taxon>
        <taxon>Platyrrhini</taxon>
        <taxon>Cebidae</taxon>
        <taxon>Callitrichinae</taxon>
        <taxon>Saguinus</taxon>
    </lineage>
</organism>
<dbReference type="SUPFAM" id="SSF52042">
    <property type="entry name" value="Ribosomal protein L32e"/>
    <property type="match status" value="1"/>
</dbReference>
<dbReference type="PANTHER" id="PTHR23413">
    <property type="entry name" value="60S RIBOSOMAL PROTEIN L32 AND DNA-DIRECTED RNA POLYMERASE II, SUBUNIT N"/>
    <property type="match status" value="1"/>
</dbReference>
<name>A0ABQ9U167_SAGOE</name>
<evidence type="ECO:0000256" key="1">
    <source>
        <dbReference type="ARBA" id="ARBA00008431"/>
    </source>
</evidence>
<dbReference type="Proteomes" id="UP001266305">
    <property type="component" value="Unassembled WGS sequence"/>
</dbReference>
<gene>
    <name evidence="4" type="primary">RPL32_24</name>
    <name evidence="4" type="ORF">P7K49_030082</name>
</gene>
<dbReference type="Pfam" id="PF01655">
    <property type="entry name" value="Ribosomal_L32e"/>
    <property type="match status" value="1"/>
</dbReference>
<evidence type="ECO:0000313" key="4">
    <source>
        <dbReference type="EMBL" id="KAK2090798.1"/>
    </source>
</evidence>